<keyword evidence="1" id="KW-0238">DNA-binding</keyword>
<name>A0A9D1X6C9_9FIRM</name>
<dbReference type="PANTHER" id="PTHR46558:SF4">
    <property type="entry name" value="DNA-BIDING PHAGE PROTEIN"/>
    <property type="match status" value="1"/>
</dbReference>
<sequence>MRITTGMLILNIVLLLAVCAVFGYLIFLVIKALRKYIRSEPIRKEKIVRAKTLGEVLKKHRTECKMTQEFVAEALGVSRQAVSKWETGKADPSTTNLIELAKLYGTSPEELLKGVR</sequence>
<keyword evidence="2" id="KW-0812">Transmembrane</keyword>
<evidence type="ECO:0000259" key="3">
    <source>
        <dbReference type="PROSITE" id="PS50943"/>
    </source>
</evidence>
<evidence type="ECO:0000313" key="4">
    <source>
        <dbReference type="EMBL" id="HIX73342.1"/>
    </source>
</evidence>
<dbReference type="EMBL" id="DXEQ01000303">
    <property type="protein sequence ID" value="HIX73342.1"/>
    <property type="molecule type" value="Genomic_DNA"/>
</dbReference>
<keyword evidence="2" id="KW-0472">Membrane</keyword>
<feature type="domain" description="HTH cro/C1-type" evidence="3">
    <location>
        <begin position="57"/>
        <end position="111"/>
    </location>
</feature>
<dbReference type="SUPFAM" id="SSF47413">
    <property type="entry name" value="lambda repressor-like DNA-binding domains"/>
    <property type="match status" value="1"/>
</dbReference>
<dbReference type="SMART" id="SM00530">
    <property type="entry name" value="HTH_XRE"/>
    <property type="match status" value="1"/>
</dbReference>
<dbReference type="InterPro" id="IPR010982">
    <property type="entry name" value="Lambda_DNA-bd_dom_sf"/>
</dbReference>
<evidence type="ECO:0000313" key="5">
    <source>
        <dbReference type="Proteomes" id="UP000886805"/>
    </source>
</evidence>
<dbReference type="CDD" id="cd00093">
    <property type="entry name" value="HTH_XRE"/>
    <property type="match status" value="1"/>
</dbReference>
<evidence type="ECO:0000256" key="1">
    <source>
        <dbReference type="ARBA" id="ARBA00023125"/>
    </source>
</evidence>
<dbReference type="Proteomes" id="UP000886805">
    <property type="component" value="Unassembled WGS sequence"/>
</dbReference>
<dbReference type="Gene3D" id="1.10.260.40">
    <property type="entry name" value="lambda repressor-like DNA-binding domains"/>
    <property type="match status" value="1"/>
</dbReference>
<comment type="caution">
    <text evidence="4">The sequence shown here is derived from an EMBL/GenBank/DDBJ whole genome shotgun (WGS) entry which is preliminary data.</text>
</comment>
<keyword evidence="2" id="KW-1133">Transmembrane helix</keyword>
<organism evidence="4 5">
    <name type="scientific">Candidatus Anaerobutyricum stercoripullorum</name>
    <dbReference type="NCBI Taxonomy" id="2838456"/>
    <lineage>
        <taxon>Bacteria</taxon>
        <taxon>Bacillati</taxon>
        <taxon>Bacillota</taxon>
        <taxon>Clostridia</taxon>
        <taxon>Lachnospirales</taxon>
        <taxon>Lachnospiraceae</taxon>
        <taxon>Anaerobutyricum</taxon>
    </lineage>
</organism>
<dbReference type="PANTHER" id="PTHR46558">
    <property type="entry name" value="TRACRIPTIONAL REGULATORY PROTEIN-RELATED-RELATED"/>
    <property type="match status" value="1"/>
</dbReference>
<reference evidence="4" key="1">
    <citation type="journal article" date="2021" name="PeerJ">
        <title>Extensive microbial diversity within the chicken gut microbiome revealed by metagenomics and culture.</title>
        <authorList>
            <person name="Gilroy R."/>
            <person name="Ravi A."/>
            <person name="Getino M."/>
            <person name="Pursley I."/>
            <person name="Horton D.L."/>
            <person name="Alikhan N.F."/>
            <person name="Baker D."/>
            <person name="Gharbi K."/>
            <person name="Hall N."/>
            <person name="Watson M."/>
            <person name="Adriaenssens E.M."/>
            <person name="Foster-Nyarko E."/>
            <person name="Jarju S."/>
            <person name="Secka A."/>
            <person name="Antonio M."/>
            <person name="Oren A."/>
            <person name="Chaudhuri R.R."/>
            <person name="La Ragione R."/>
            <person name="Hildebrand F."/>
            <person name="Pallen M.J."/>
        </authorList>
    </citation>
    <scope>NUCLEOTIDE SEQUENCE</scope>
    <source>
        <strain evidence="4">ChiSxjej3B15-1167</strain>
    </source>
</reference>
<gene>
    <name evidence="4" type="ORF">H9849_10005</name>
</gene>
<dbReference type="GO" id="GO:0003677">
    <property type="term" value="F:DNA binding"/>
    <property type="evidence" value="ECO:0007669"/>
    <property type="project" value="UniProtKB-KW"/>
</dbReference>
<feature type="transmembrane region" description="Helical" evidence="2">
    <location>
        <begin position="6"/>
        <end position="30"/>
    </location>
</feature>
<reference evidence="4" key="2">
    <citation type="submission" date="2021-04" db="EMBL/GenBank/DDBJ databases">
        <authorList>
            <person name="Gilroy R."/>
        </authorList>
    </citation>
    <scope>NUCLEOTIDE SEQUENCE</scope>
    <source>
        <strain evidence="4">ChiSxjej3B15-1167</strain>
    </source>
</reference>
<protein>
    <submittedName>
        <fullName evidence="4">Helix-turn-helix domain-containing protein</fullName>
    </submittedName>
</protein>
<evidence type="ECO:0000256" key="2">
    <source>
        <dbReference type="SAM" id="Phobius"/>
    </source>
</evidence>
<proteinExistence type="predicted"/>
<dbReference type="InterPro" id="IPR001387">
    <property type="entry name" value="Cro/C1-type_HTH"/>
</dbReference>
<accession>A0A9D1X6C9</accession>
<dbReference type="AlphaFoldDB" id="A0A9D1X6C9"/>
<dbReference type="PROSITE" id="PS50943">
    <property type="entry name" value="HTH_CROC1"/>
    <property type="match status" value="1"/>
</dbReference>
<dbReference type="Pfam" id="PF01381">
    <property type="entry name" value="HTH_3"/>
    <property type="match status" value="1"/>
</dbReference>